<dbReference type="PANTHER" id="PTHR43301">
    <property type="entry name" value="ARABINAN ENDO-1,5-ALPHA-L-ARABINOSIDASE"/>
    <property type="match status" value="1"/>
</dbReference>
<dbReference type="PANTHER" id="PTHR43301:SF3">
    <property type="entry name" value="ARABINAN ENDO-1,5-ALPHA-L-ARABINOSIDASE A-RELATED"/>
    <property type="match status" value="1"/>
</dbReference>
<reference evidence="1" key="2">
    <citation type="submission" date="2021-04" db="EMBL/GenBank/DDBJ databases">
        <authorList>
            <person name="Gilroy R."/>
        </authorList>
    </citation>
    <scope>NUCLEOTIDE SEQUENCE</scope>
    <source>
        <strain evidence="1">CHK183-1962</strain>
    </source>
</reference>
<dbReference type="Gene3D" id="2.115.10.20">
    <property type="entry name" value="Glycosyl hydrolase domain, family 43"/>
    <property type="match status" value="1"/>
</dbReference>
<name>A0A9D2BI39_9FIRM</name>
<dbReference type="Proteomes" id="UP000886890">
    <property type="component" value="Unassembled WGS sequence"/>
</dbReference>
<dbReference type="GO" id="GO:0016787">
    <property type="term" value="F:hydrolase activity"/>
    <property type="evidence" value="ECO:0007669"/>
    <property type="project" value="UniProtKB-KW"/>
</dbReference>
<protein>
    <submittedName>
        <fullName evidence="1">Glycoside hydrolase family 43 protein</fullName>
    </submittedName>
</protein>
<gene>
    <name evidence="1" type="ORF">H9734_01625</name>
</gene>
<evidence type="ECO:0000313" key="1">
    <source>
        <dbReference type="EMBL" id="HIX76287.1"/>
    </source>
</evidence>
<dbReference type="InterPro" id="IPR023296">
    <property type="entry name" value="Glyco_hydro_beta-prop_sf"/>
</dbReference>
<evidence type="ECO:0000313" key="2">
    <source>
        <dbReference type="Proteomes" id="UP000886890"/>
    </source>
</evidence>
<proteinExistence type="predicted"/>
<sequence length="301" mass="34650">MEGYLFVHFTGEERDGEQIYFSVSRDGLHWTDLNHGEPVLRSRIGMRGVRDPFPVRDPKRGKVYLIATDLRIEAGKGWDAAQYEGSRDLIVWESRDLIHWSEERACTVGIPGAGCVWAPEAVYDREKEEFLVFWASMARKEDEPESKQRIYASWTADFREYSDPFLYLERDVNVIDTTIVEDQGWYYRISKDESNKCLILEKSRTLTGEFQTVPSETLEELKGVEGPEAYLLPDGETWCVIADRFAEGKGYLPMLTRDLSGGKLEILPEDAYDLGKNKKRHGGILPLEAQEYERLLQTFGE</sequence>
<accession>A0A9D2BI39</accession>
<dbReference type="AlphaFoldDB" id="A0A9D2BI39"/>
<dbReference type="EMBL" id="DXEK01000023">
    <property type="protein sequence ID" value="HIX76287.1"/>
    <property type="molecule type" value="Genomic_DNA"/>
</dbReference>
<dbReference type="CDD" id="cd08983">
    <property type="entry name" value="GH43_Bt3655-like"/>
    <property type="match status" value="1"/>
</dbReference>
<reference evidence="1" key="1">
    <citation type="journal article" date="2021" name="PeerJ">
        <title>Extensive microbial diversity within the chicken gut microbiome revealed by metagenomics and culture.</title>
        <authorList>
            <person name="Gilroy R."/>
            <person name="Ravi A."/>
            <person name="Getino M."/>
            <person name="Pursley I."/>
            <person name="Horton D.L."/>
            <person name="Alikhan N.F."/>
            <person name="Baker D."/>
            <person name="Gharbi K."/>
            <person name="Hall N."/>
            <person name="Watson M."/>
            <person name="Adriaenssens E.M."/>
            <person name="Foster-Nyarko E."/>
            <person name="Jarju S."/>
            <person name="Secka A."/>
            <person name="Antonio M."/>
            <person name="Oren A."/>
            <person name="Chaudhuri R.R."/>
            <person name="La Ragione R."/>
            <person name="Hildebrand F."/>
            <person name="Pallen M.J."/>
        </authorList>
    </citation>
    <scope>NUCLEOTIDE SEQUENCE</scope>
    <source>
        <strain evidence="1">CHK183-1962</strain>
    </source>
</reference>
<keyword evidence="1" id="KW-0378">Hydrolase</keyword>
<comment type="caution">
    <text evidence="1">The sequence shown here is derived from an EMBL/GenBank/DDBJ whole genome shotgun (WGS) entry which is preliminary data.</text>
</comment>
<dbReference type="InterPro" id="IPR050727">
    <property type="entry name" value="GH43_arabinanases"/>
</dbReference>
<organism evidence="1 2">
    <name type="scientific">Candidatus Fusicatenibacter merdavium</name>
    <dbReference type="NCBI Taxonomy" id="2838600"/>
    <lineage>
        <taxon>Bacteria</taxon>
        <taxon>Bacillati</taxon>
        <taxon>Bacillota</taxon>
        <taxon>Clostridia</taxon>
        <taxon>Lachnospirales</taxon>
        <taxon>Lachnospiraceae</taxon>
        <taxon>Fusicatenibacter</taxon>
    </lineage>
</organism>
<dbReference type="SUPFAM" id="SSF75005">
    <property type="entry name" value="Arabinanase/levansucrase/invertase"/>
    <property type="match status" value="1"/>
</dbReference>